<dbReference type="GeneID" id="54574661"/>
<dbReference type="PANTHER" id="PTHR38117">
    <property type="entry name" value="NACHT AND WD40 DOMAIN PROTEIN"/>
    <property type="match status" value="1"/>
</dbReference>
<reference evidence="3" key="1">
    <citation type="journal article" date="2020" name="Stud. Mycol.">
        <title>101 Dothideomycetes genomes: a test case for predicting lifestyles and emergence of pathogens.</title>
        <authorList>
            <person name="Haridas S."/>
            <person name="Albert R."/>
            <person name="Binder M."/>
            <person name="Bloem J."/>
            <person name="Labutti K."/>
            <person name="Salamov A."/>
            <person name="Andreopoulos B."/>
            <person name="Baker S."/>
            <person name="Barry K."/>
            <person name="Bills G."/>
            <person name="Bluhm B."/>
            <person name="Cannon C."/>
            <person name="Castanera R."/>
            <person name="Culley D."/>
            <person name="Daum C."/>
            <person name="Ezra D."/>
            <person name="Gonzalez J."/>
            <person name="Henrissat B."/>
            <person name="Kuo A."/>
            <person name="Liang C."/>
            <person name="Lipzen A."/>
            <person name="Lutzoni F."/>
            <person name="Magnuson J."/>
            <person name="Mondo S."/>
            <person name="Nolan M."/>
            <person name="Ohm R."/>
            <person name="Pangilinan J."/>
            <person name="Park H.-J."/>
            <person name="Ramirez L."/>
            <person name="Alfaro M."/>
            <person name="Sun H."/>
            <person name="Tritt A."/>
            <person name="Yoshinaga Y."/>
            <person name="Zwiers L.-H."/>
            <person name="Turgeon B."/>
            <person name="Goodwin S."/>
            <person name="Spatafora J."/>
            <person name="Crous P."/>
            <person name="Grigoriev I."/>
        </authorList>
    </citation>
    <scope>NUCLEOTIDE SEQUENCE</scope>
    <source>
        <strain evidence="3">CBS 122368</strain>
    </source>
</reference>
<gene>
    <name evidence="3" type="ORF">BU26DRAFT_267734</name>
</gene>
<evidence type="ECO:0000313" key="4">
    <source>
        <dbReference type="Proteomes" id="UP000800094"/>
    </source>
</evidence>
<accession>A0A6A6IJT9</accession>
<feature type="region of interest" description="Disordered" evidence="1">
    <location>
        <begin position="290"/>
        <end position="342"/>
    </location>
</feature>
<feature type="compositionally biased region" description="Polar residues" evidence="1">
    <location>
        <begin position="224"/>
        <end position="251"/>
    </location>
</feature>
<dbReference type="InterPro" id="IPR055481">
    <property type="entry name" value="DUF7053"/>
</dbReference>
<evidence type="ECO:0000256" key="1">
    <source>
        <dbReference type="SAM" id="MobiDB-lite"/>
    </source>
</evidence>
<dbReference type="RefSeq" id="XP_033685640.1">
    <property type="nucleotide sequence ID" value="XM_033821331.1"/>
</dbReference>
<organism evidence="3 4">
    <name type="scientific">Trematosphaeria pertusa</name>
    <dbReference type="NCBI Taxonomy" id="390896"/>
    <lineage>
        <taxon>Eukaryota</taxon>
        <taxon>Fungi</taxon>
        <taxon>Dikarya</taxon>
        <taxon>Ascomycota</taxon>
        <taxon>Pezizomycotina</taxon>
        <taxon>Dothideomycetes</taxon>
        <taxon>Pleosporomycetidae</taxon>
        <taxon>Pleosporales</taxon>
        <taxon>Massarineae</taxon>
        <taxon>Trematosphaeriaceae</taxon>
        <taxon>Trematosphaeria</taxon>
    </lineage>
</organism>
<sequence>MMSKTSVFTTVTPLPAGITRQSVLDTYRNHIEMIELNPLVVERFKCKPPTYAPAEEFYSTWYTIKDKVSYLPGGLATGSVSYHACFHDLPDGLQTHVYAPLGLDIRAKWSVGGSLPGEPKAPTELGIGAPREGLYIREDVKMKCNIMMMGFVKKTFKESHSKLVDRLVEKAHVLESGYANERLKALREVEPGERMGHGDIFIAPPPGYRESQGQMHGHPGHHSIYSNGSDRSSMLYSPGLSQASTLTSHSSGGAYLGSPPQLFHKTECDQRGSFQSSVDGQKEQQKLSFLPATTYNPHQRQRSVDERPGYHAYHPPPTELPAEGPPVPPKDIHRGYPAELPG</sequence>
<dbReference type="AlphaFoldDB" id="A0A6A6IJT9"/>
<name>A0A6A6IJT9_9PLEO</name>
<feature type="region of interest" description="Disordered" evidence="1">
    <location>
        <begin position="209"/>
        <end position="264"/>
    </location>
</feature>
<dbReference type="OrthoDB" id="3246050at2759"/>
<proteinExistence type="predicted"/>
<evidence type="ECO:0000259" key="2">
    <source>
        <dbReference type="Pfam" id="PF23155"/>
    </source>
</evidence>
<evidence type="ECO:0000313" key="3">
    <source>
        <dbReference type="EMBL" id="KAF2250636.1"/>
    </source>
</evidence>
<dbReference type="EMBL" id="ML987193">
    <property type="protein sequence ID" value="KAF2250636.1"/>
    <property type="molecule type" value="Genomic_DNA"/>
</dbReference>
<keyword evidence="4" id="KW-1185">Reference proteome</keyword>
<feature type="domain" description="DUF7053" evidence="2">
    <location>
        <begin position="3"/>
        <end position="172"/>
    </location>
</feature>
<protein>
    <recommendedName>
        <fullName evidence="2">DUF7053 domain-containing protein</fullName>
    </recommendedName>
</protein>
<feature type="compositionally biased region" description="Pro residues" evidence="1">
    <location>
        <begin position="314"/>
        <end position="329"/>
    </location>
</feature>
<dbReference type="Proteomes" id="UP000800094">
    <property type="component" value="Unassembled WGS sequence"/>
</dbReference>
<dbReference type="PANTHER" id="PTHR38117:SF2">
    <property type="entry name" value="NACHT AND WD40 DOMAIN PROTEIN"/>
    <property type="match status" value="1"/>
</dbReference>
<dbReference type="Pfam" id="PF23155">
    <property type="entry name" value="DUF7053"/>
    <property type="match status" value="1"/>
</dbReference>